<keyword evidence="5" id="KW-1185">Reference proteome</keyword>
<evidence type="ECO:0000256" key="1">
    <source>
        <dbReference type="ARBA" id="ARBA00023015"/>
    </source>
</evidence>
<dbReference type="InterPro" id="IPR050707">
    <property type="entry name" value="HTH_MetabolicPath_Reg"/>
</dbReference>
<dbReference type="SUPFAM" id="SSF55781">
    <property type="entry name" value="GAF domain-like"/>
    <property type="match status" value="1"/>
</dbReference>
<dbReference type="RefSeq" id="WP_152076333.1">
    <property type="nucleotide sequence ID" value="NZ_CAAKNU010000025.1"/>
</dbReference>
<protein>
    <submittedName>
        <fullName evidence="4">Pectin degradation repressor protein KdgR</fullName>
    </submittedName>
</protein>
<dbReference type="PANTHER" id="PTHR30136:SF24">
    <property type="entry name" value="HTH-TYPE TRANSCRIPTIONAL REPRESSOR ALLR"/>
    <property type="match status" value="1"/>
</dbReference>
<dbReference type="Proteomes" id="UP000361836">
    <property type="component" value="Unassembled WGS sequence"/>
</dbReference>
<dbReference type="InterPro" id="IPR029016">
    <property type="entry name" value="GAF-like_dom_sf"/>
</dbReference>
<dbReference type="GO" id="GO:0003700">
    <property type="term" value="F:DNA-binding transcription factor activity"/>
    <property type="evidence" value="ECO:0007669"/>
    <property type="project" value="TreeGrafter"/>
</dbReference>
<dbReference type="Gene3D" id="1.10.10.10">
    <property type="entry name" value="Winged helix-like DNA-binding domain superfamily/Winged helix DNA-binding domain"/>
    <property type="match status" value="1"/>
</dbReference>
<proteinExistence type="predicted"/>
<dbReference type="GO" id="GO:0045892">
    <property type="term" value="P:negative regulation of DNA-templated transcription"/>
    <property type="evidence" value="ECO:0007669"/>
    <property type="project" value="TreeGrafter"/>
</dbReference>
<dbReference type="InterPro" id="IPR036388">
    <property type="entry name" value="WH-like_DNA-bd_sf"/>
</dbReference>
<accession>A0A5K1J2D3</accession>
<dbReference type="AlphaFoldDB" id="A0A5K1J2D3"/>
<sequence length="251" mass="27700">MPSRYNPAGHRSTLRVLSIFEALSATKSGLTMAEICRIVGAPKSSLFSILHTMADSDYVSYDETTGRYSIGLKTYLLGKAFDRESGGLSSFETAMRKIVASCGETCQLGVLDHGRVLYISRVDSPQHIRLSSEIGKTLPAHCTAIGKAILSRWDEELVRSLLPVPFEKTTEHAVKNMDDLMRQLEEVRRCGFAYDHQEMAEGVECVAVPIEKGGRLYGLSVSVPAYRFDTEVQNGVEHALSDAKDQLKHVS</sequence>
<dbReference type="PANTHER" id="PTHR30136">
    <property type="entry name" value="HELIX-TURN-HELIX TRANSCRIPTIONAL REGULATOR, ICLR FAMILY"/>
    <property type="match status" value="1"/>
</dbReference>
<dbReference type="EMBL" id="CABWIE010000019">
    <property type="protein sequence ID" value="VWL94341.1"/>
    <property type="molecule type" value="Genomic_DNA"/>
</dbReference>
<reference evidence="4 5" key="1">
    <citation type="submission" date="2019-10" db="EMBL/GenBank/DDBJ databases">
        <authorList>
            <person name="Wolf R A."/>
        </authorList>
    </citation>
    <scope>NUCLEOTIDE SEQUENCE [LARGE SCALE GENOMIC DNA]</scope>
    <source>
        <strain evidence="4">Collinsella_aerofaciens_MC2</strain>
    </source>
</reference>
<organism evidence="4 5">
    <name type="scientific">Collinsella aerofaciens</name>
    <dbReference type="NCBI Taxonomy" id="74426"/>
    <lineage>
        <taxon>Bacteria</taxon>
        <taxon>Bacillati</taxon>
        <taxon>Actinomycetota</taxon>
        <taxon>Coriobacteriia</taxon>
        <taxon>Coriobacteriales</taxon>
        <taxon>Coriobacteriaceae</taxon>
        <taxon>Collinsella</taxon>
    </lineage>
</organism>
<dbReference type="InterPro" id="IPR014757">
    <property type="entry name" value="Tscrpt_reg_IclR_C"/>
</dbReference>
<dbReference type="InterPro" id="IPR005471">
    <property type="entry name" value="Tscrpt_reg_IclR_N"/>
</dbReference>
<dbReference type="Pfam" id="PF01614">
    <property type="entry name" value="IclR_C"/>
    <property type="match status" value="1"/>
</dbReference>
<dbReference type="GO" id="GO:0003677">
    <property type="term" value="F:DNA binding"/>
    <property type="evidence" value="ECO:0007669"/>
    <property type="project" value="UniProtKB-KW"/>
</dbReference>
<dbReference type="SUPFAM" id="SSF46785">
    <property type="entry name" value="Winged helix' DNA-binding domain"/>
    <property type="match status" value="1"/>
</dbReference>
<name>A0A5K1J2D3_9ACTN</name>
<dbReference type="PROSITE" id="PS51077">
    <property type="entry name" value="HTH_ICLR"/>
    <property type="match status" value="1"/>
</dbReference>
<dbReference type="Gene3D" id="3.30.450.40">
    <property type="match status" value="1"/>
</dbReference>
<evidence type="ECO:0000256" key="3">
    <source>
        <dbReference type="ARBA" id="ARBA00023163"/>
    </source>
</evidence>
<gene>
    <name evidence="4" type="primary">kdgR_1</name>
    <name evidence="4" type="ORF">KCJAJFAP_00011</name>
</gene>
<dbReference type="Pfam" id="PF09339">
    <property type="entry name" value="HTH_IclR"/>
    <property type="match status" value="1"/>
</dbReference>
<dbReference type="InterPro" id="IPR036390">
    <property type="entry name" value="WH_DNA-bd_sf"/>
</dbReference>
<keyword evidence="2" id="KW-0238">DNA-binding</keyword>
<evidence type="ECO:0000313" key="4">
    <source>
        <dbReference type="EMBL" id="VWL94341.1"/>
    </source>
</evidence>
<keyword evidence="3" id="KW-0804">Transcription</keyword>
<evidence type="ECO:0000313" key="5">
    <source>
        <dbReference type="Proteomes" id="UP000361836"/>
    </source>
</evidence>
<evidence type="ECO:0000256" key="2">
    <source>
        <dbReference type="ARBA" id="ARBA00023125"/>
    </source>
</evidence>
<keyword evidence="1" id="KW-0805">Transcription regulation</keyword>
<dbReference type="SMART" id="SM00346">
    <property type="entry name" value="HTH_ICLR"/>
    <property type="match status" value="1"/>
</dbReference>
<dbReference type="PROSITE" id="PS51078">
    <property type="entry name" value="ICLR_ED"/>
    <property type="match status" value="1"/>
</dbReference>